<protein>
    <submittedName>
        <fullName evidence="8">Uncharacterized protein</fullName>
    </submittedName>
</protein>
<evidence type="ECO:0000256" key="7">
    <source>
        <dbReference type="SAM" id="Phobius"/>
    </source>
</evidence>
<sequence length="178" mass="19572">HPTRSSISRSFSPPPPSPLPLLPHPSGLRGNRTKAEPIAAAGHGHLTICDEIRSDEASDGPRAKMSPLGGFRRWLQRKQYHFEVTLSVYMFTPWEKFAFYSILFLLFSLAFIAAILYLPHHVSILAGRAWYYIQGEDIDVVASAREAAKEISAGVLSGEALPTAARVQGAFVTADKEL</sequence>
<comment type="subcellular location">
    <subcellularLocation>
        <location evidence="1">Endoplasmic reticulum membrane</location>
        <topology evidence="1">Multi-pass membrane protein</topology>
    </subcellularLocation>
</comment>
<gene>
    <name evidence="8" type="ORF">TCAP_05100</name>
</gene>
<dbReference type="OrthoDB" id="202672at2759"/>
<keyword evidence="2 7" id="KW-0812">Transmembrane</keyword>
<comment type="caution">
    <text evidence="8">The sequence shown here is derived from an EMBL/GenBank/DDBJ whole genome shotgun (WGS) entry which is preliminary data.</text>
</comment>
<proteinExistence type="predicted"/>
<evidence type="ECO:0000256" key="3">
    <source>
        <dbReference type="ARBA" id="ARBA00022824"/>
    </source>
</evidence>
<dbReference type="InterPro" id="IPR024512">
    <property type="entry name" value="Ser_palmitoyltrfase_ssu-like"/>
</dbReference>
<evidence type="ECO:0000256" key="1">
    <source>
        <dbReference type="ARBA" id="ARBA00004477"/>
    </source>
</evidence>
<dbReference type="STRING" id="45235.A0A2K3QBR1"/>
<feature type="transmembrane region" description="Helical" evidence="7">
    <location>
        <begin position="97"/>
        <end position="118"/>
    </location>
</feature>
<reference evidence="8 9" key="1">
    <citation type="submission" date="2017-08" db="EMBL/GenBank/DDBJ databases">
        <title>Harnessing the power of phylogenomics to disentangle the directionality and signatures of interkingdom host jumping in the parasitic fungal genus Tolypocladium.</title>
        <authorList>
            <person name="Quandt C.A."/>
            <person name="Patterson W."/>
            <person name="Spatafora J.W."/>
        </authorList>
    </citation>
    <scope>NUCLEOTIDE SEQUENCE [LARGE SCALE GENOMIC DNA]</scope>
    <source>
        <strain evidence="8 9">CBS 113982</strain>
    </source>
</reference>
<keyword evidence="5 7" id="KW-0472">Membrane</keyword>
<keyword evidence="9" id="KW-1185">Reference proteome</keyword>
<evidence type="ECO:0000256" key="4">
    <source>
        <dbReference type="ARBA" id="ARBA00022989"/>
    </source>
</evidence>
<evidence type="ECO:0000313" key="8">
    <source>
        <dbReference type="EMBL" id="PNY24971.1"/>
    </source>
</evidence>
<name>A0A2K3QBR1_9HYPO</name>
<feature type="compositionally biased region" description="Pro residues" evidence="6">
    <location>
        <begin position="12"/>
        <end position="23"/>
    </location>
</feature>
<dbReference type="Proteomes" id="UP000236621">
    <property type="component" value="Unassembled WGS sequence"/>
</dbReference>
<feature type="compositionally biased region" description="Low complexity" evidence="6">
    <location>
        <begin position="1"/>
        <end position="11"/>
    </location>
</feature>
<evidence type="ECO:0000313" key="9">
    <source>
        <dbReference type="Proteomes" id="UP000236621"/>
    </source>
</evidence>
<dbReference type="Pfam" id="PF11779">
    <property type="entry name" value="SPT_ssu-like"/>
    <property type="match status" value="1"/>
</dbReference>
<feature type="non-terminal residue" evidence="8">
    <location>
        <position position="1"/>
    </location>
</feature>
<evidence type="ECO:0000256" key="6">
    <source>
        <dbReference type="SAM" id="MobiDB-lite"/>
    </source>
</evidence>
<keyword evidence="4 7" id="KW-1133">Transmembrane helix</keyword>
<organism evidence="8 9">
    <name type="scientific">Tolypocladium capitatum</name>
    <dbReference type="NCBI Taxonomy" id="45235"/>
    <lineage>
        <taxon>Eukaryota</taxon>
        <taxon>Fungi</taxon>
        <taxon>Dikarya</taxon>
        <taxon>Ascomycota</taxon>
        <taxon>Pezizomycotina</taxon>
        <taxon>Sordariomycetes</taxon>
        <taxon>Hypocreomycetidae</taxon>
        <taxon>Hypocreales</taxon>
        <taxon>Ophiocordycipitaceae</taxon>
        <taxon>Tolypocladium</taxon>
    </lineage>
</organism>
<dbReference type="EMBL" id="NRSZ01000823">
    <property type="protein sequence ID" value="PNY24971.1"/>
    <property type="molecule type" value="Genomic_DNA"/>
</dbReference>
<evidence type="ECO:0000256" key="2">
    <source>
        <dbReference type="ARBA" id="ARBA00022692"/>
    </source>
</evidence>
<dbReference type="GO" id="GO:0005789">
    <property type="term" value="C:endoplasmic reticulum membrane"/>
    <property type="evidence" value="ECO:0007669"/>
    <property type="project" value="UniProtKB-SubCell"/>
</dbReference>
<accession>A0A2K3QBR1</accession>
<keyword evidence="3" id="KW-0256">Endoplasmic reticulum</keyword>
<feature type="region of interest" description="Disordered" evidence="6">
    <location>
        <begin position="1"/>
        <end position="26"/>
    </location>
</feature>
<evidence type="ECO:0000256" key="5">
    <source>
        <dbReference type="ARBA" id="ARBA00023136"/>
    </source>
</evidence>
<dbReference type="AlphaFoldDB" id="A0A2K3QBR1"/>